<evidence type="ECO:0000256" key="1">
    <source>
        <dbReference type="ARBA" id="ARBA00022475"/>
    </source>
</evidence>
<keyword evidence="8" id="KW-1185">Reference proteome</keyword>
<keyword evidence="4" id="KW-0564">Palmitate</keyword>
<dbReference type="OrthoDB" id="9782846at2"/>
<dbReference type="Gene3D" id="3.40.190.10">
    <property type="entry name" value="Periplasmic binding protein-like II"/>
    <property type="match status" value="1"/>
</dbReference>
<evidence type="ECO:0000256" key="5">
    <source>
        <dbReference type="ARBA" id="ARBA00023288"/>
    </source>
</evidence>
<feature type="signal peptide" evidence="6">
    <location>
        <begin position="1"/>
        <end position="27"/>
    </location>
</feature>
<proteinExistence type="predicted"/>
<evidence type="ECO:0000256" key="3">
    <source>
        <dbReference type="ARBA" id="ARBA00023136"/>
    </source>
</evidence>
<keyword evidence="1" id="KW-1003">Cell membrane</keyword>
<evidence type="ECO:0000256" key="2">
    <source>
        <dbReference type="ARBA" id="ARBA00022729"/>
    </source>
</evidence>
<dbReference type="InterPro" id="IPR050490">
    <property type="entry name" value="Bact_solute-bd_prot1"/>
</dbReference>
<name>A0A1C0ZY53_9BACL</name>
<dbReference type="Pfam" id="PF01547">
    <property type="entry name" value="SBP_bac_1"/>
    <property type="match status" value="1"/>
</dbReference>
<dbReference type="Proteomes" id="UP000093309">
    <property type="component" value="Unassembled WGS sequence"/>
</dbReference>
<dbReference type="STRING" id="512399.A8709_20180"/>
<reference evidence="8" key="1">
    <citation type="submission" date="2016-05" db="EMBL/GenBank/DDBJ databases">
        <title>Paenibacillus oryzae. sp. nov., isolated from the rice root.</title>
        <authorList>
            <person name="Zhang J."/>
            <person name="Zhang X."/>
        </authorList>
    </citation>
    <scope>NUCLEOTIDE SEQUENCE [LARGE SCALE GENOMIC DNA]</scope>
    <source>
        <strain evidence="8">KCTC13222</strain>
    </source>
</reference>
<evidence type="ECO:0000256" key="6">
    <source>
        <dbReference type="SAM" id="SignalP"/>
    </source>
</evidence>
<dbReference type="EMBL" id="LYPC01000025">
    <property type="protein sequence ID" value="OCT13073.1"/>
    <property type="molecule type" value="Genomic_DNA"/>
</dbReference>
<keyword evidence="2 6" id="KW-0732">Signal</keyword>
<dbReference type="PANTHER" id="PTHR43649:SF33">
    <property type="entry name" value="POLYGALACTURONAN_RHAMNOGALACTURONAN-BINDING PROTEIN YTCQ"/>
    <property type="match status" value="1"/>
</dbReference>
<evidence type="ECO:0000256" key="4">
    <source>
        <dbReference type="ARBA" id="ARBA00023139"/>
    </source>
</evidence>
<accession>A0A1C0ZY53</accession>
<evidence type="ECO:0000313" key="8">
    <source>
        <dbReference type="Proteomes" id="UP000093309"/>
    </source>
</evidence>
<feature type="chain" id="PRO_5039078419" description="ABC transporter substrate-binding protein" evidence="6">
    <location>
        <begin position="28"/>
        <end position="481"/>
    </location>
</feature>
<dbReference type="SUPFAM" id="SSF53850">
    <property type="entry name" value="Periplasmic binding protein-like II"/>
    <property type="match status" value="1"/>
</dbReference>
<keyword evidence="5" id="KW-0449">Lipoprotein</keyword>
<sequence length="481" mass="52864">MGWLENALKTKAAHASLMGTLALTVLAGCSNSSGGLASSSPTASASASATTTATASTATSTKPDPNIELNIWMPPQLKLNATDKDDWVTQYLVPEWNKLHPTVKIKPETLPWDGINEKVSAAMAAKTTPNIIFDYGGRVLPWAQLGAIEPLNDVIPKEDMDKFMKNPMLMKMTSINNNMMIMPYSTSPVALLVNRSLWEDAGAANLLPQDEFRTWTPDQFKAAMKAVANKDKGVYGLTMFGLNETGDQLYNNTIFAYGARLFNDDYSKYVAADDPKSEDALKFFQSLVDEGLVTPHPETVSAVNAGDYFKQHKNGILVASAGTLTGIAQALVDGTATKPINYELVNFPSTMPGKSALKIEYGNGAVFKNSDATKVEWSKKFLAWMWQQTDLPYRGGKVFNVFGKDVVWTKDDKELDFFNKNVTKAGDWPVIDPGWGVIGYGEMRAAMFPEMQKMFIKQSTPRQTLDAIAKKNNDIIAKYKK</sequence>
<protein>
    <recommendedName>
        <fullName evidence="9">ABC transporter substrate-binding protein</fullName>
    </recommendedName>
</protein>
<dbReference type="PANTHER" id="PTHR43649">
    <property type="entry name" value="ARABINOSE-BINDING PROTEIN-RELATED"/>
    <property type="match status" value="1"/>
</dbReference>
<organism evidence="7 8">
    <name type="scientific">Paenibacillus pectinilyticus</name>
    <dbReference type="NCBI Taxonomy" id="512399"/>
    <lineage>
        <taxon>Bacteria</taxon>
        <taxon>Bacillati</taxon>
        <taxon>Bacillota</taxon>
        <taxon>Bacilli</taxon>
        <taxon>Bacillales</taxon>
        <taxon>Paenibacillaceae</taxon>
        <taxon>Paenibacillus</taxon>
    </lineage>
</organism>
<dbReference type="RefSeq" id="WP_065854421.1">
    <property type="nucleotide sequence ID" value="NZ_LYPC01000025.1"/>
</dbReference>
<evidence type="ECO:0000313" key="7">
    <source>
        <dbReference type="EMBL" id="OCT13073.1"/>
    </source>
</evidence>
<keyword evidence="3" id="KW-0472">Membrane</keyword>
<dbReference type="AlphaFoldDB" id="A0A1C0ZY53"/>
<dbReference type="InterPro" id="IPR006059">
    <property type="entry name" value="SBP"/>
</dbReference>
<evidence type="ECO:0008006" key="9">
    <source>
        <dbReference type="Google" id="ProtNLM"/>
    </source>
</evidence>
<comment type="caution">
    <text evidence="7">The sequence shown here is derived from an EMBL/GenBank/DDBJ whole genome shotgun (WGS) entry which is preliminary data.</text>
</comment>
<gene>
    <name evidence="7" type="ORF">A8709_20180</name>
</gene>